<dbReference type="PANTHER" id="PTHR31563">
    <property type="entry name" value="ION CHANNEL POLLUX-RELATED"/>
    <property type="match status" value="1"/>
</dbReference>
<dbReference type="GO" id="GO:0006811">
    <property type="term" value="P:monoatomic ion transport"/>
    <property type="evidence" value="ECO:0007669"/>
    <property type="project" value="InterPro"/>
</dbReference>
<name>A0AAE0G107_9CHLO</name>
<gene>
    <name evidence="1" type="ORF">CYMTET_21920</name>
</gene>
<reference evidence="1 2" key="1">
    <citation type="journal article" date="2015" name="Genome Biol. Evol.">
        <title>Comparative Genomics of a Bacterivorous Green Alga Reveals Evolutionary Causalities and Consequences of Phago-Mixotrophic Mode of Nutrition.</title>
        <authorList>
            <person name="Burns J.A."/>
            <person name="Paasch A."/>
            <person name="Narechania A."/>
            <person name="Kim E."/>
        </authorList>
    </citation>
    <scope>NUCLEOTIDE SEQUENCE [LARGE SCALE GENOMIC DNA]</scope>
    <source>
        <strain evidence="1 2">PLY_AMNH</strain>
    </source>
</reference>
<dbReference type="AlphaFoldDB" id="A0AAE0G107"/>
<keyword evidence="2" id="KW-1185">Reference proteome</keyword>
<proteinExistence type="predicted"/>
<organism evidence="1 2">
    <name type="scientific">Cymbomonas tetramitiformis</name>
    <dbReference type="NCBI Taxonomy" id="36881"/>
    <lineage>
        <taxon>Eukaryota</taxon>
        <taxon>Viridiplantae</taxon>
        <taxon>Chlorophyta</taxon>
        <taxon>Pyramimonadophyceae</taxon>
        <taxon>Pyramimonadales</taxon>
        <taxon>Pyramimonadaceae</taxon>
        <taxon>Cymbomonas</taxon>
    </lineage>
</organism>
<protein>
    <submittedName>
        <fullName evidence="1">Uncharacterized protein</fullName>
    </submittedName>
</protein>
<dbReference type="EMBL" id="LGRX02010819">
    <property type="protein sequence ID" value="KAK3269651.1"/>
    <property type="molecule type" value="Genomic_DNA"/>
</dbReference>
<comment type="caution">
    <text evidence="1">The sequence shown here is derived from an EMBL/GenBank/DDBJ whole genome shotgun (WGS) entry which is preliminary data.</text>
</comment>
<dbReference type="InterPro" id="IPR044849">
    <property type="entry name" value="CASTOR/POLLUX/SYM8-like"/>
</dbReference>
<evidence type="ECO:0000313" key="1">
    <source>
        <dbReference type="EMBL" id="KAK3269651.1"/>
    </source>
</evidence>
<dbReference type="Proteomes" id="UP001190700">
    <property type="component" value="Unassembled WGS sequence"/>
</dbReference>
<dbReference type="PANTHER" id="PTHR31563:SF10">
    <property type="entry name" value="ION CHANNEL POLLUX-RELATED"/>
    <property type="match status" value="1"/>
</dbReference>
<accession>A0AAE0G107</accession>
<sequence length="358" mass="39018">MGKRHGIGYIYAGRRLGGASQLGLVRGAPSDVQYLPGRLQSNWRGQSSYRDCVSDEACSVIEEYGGGGDADDAMIEEIEAEGALSGVNLKLRSWTASVLGLNQADLVEDYETGKMLGLVQDPKGKWLVCGWHPGMSNIIQALNDASRFGSEVHVLSRVPKEERDLLLIEDGLDMDCIQSVFLVHHEGAVTNRQELEMLPVEQFNGVLFLAGTDAVVGSLQVRDVLKARGGDHKMHIVAEIDGLPTDSQSMASVEVVSSGELDTLCLAMVSVEDQTYQFLKQIFGPLGVKISTISAARLSSQACESSFQQLQARCRFNYGVTLLGYFDSVGNVVLNPLDKDERKDWTDVEAIIMCLVVE</sequence>
<evidence type="ECO:0000313" key="2">
    <source>
        <dbReference type="Proteomes" id="UP001190700"/>
    </source>
</evidence>